<organism evidence="1 2">
    <name type="scientific">Fretibacterium fastidiosum</name>
    <dbReference type="NCBI Taxonomy" id="651822"/>
    <lineage>
        <taxon>Bacteria</taxon>
        <taxon>Thermotogati</taxon>
        <taxon>Synergistota</taxon>
        <taxon>Synergistia</taxon>
        <taxon>Synergistales</taxon>
        <taxon>Aminobacteriaceae</taxon>
        <taxon>Fretibacterium</taxon>
    </lineage>
</organism>
<evidence type="ECO:0000313" key="2">
    <source>
        <dbReference type="Proteomes" id="UP000008957"/>
    </source>
</evidence>
<keyword evidence="2" id="KW-1185">Reference proteome</keyword>
<reference evidence="1 2" key="2">
    <citation type="submission" date="2010-03" db="EMBL/GenBank/DDBJ databases">
        <authorList>
            <person name="Pajon A."/>
        </authorList>
    </citation>
    <scope>NUCLEOTIDE SEQUENCE [LARGE SCALE GENOMIC DNA]</scope>
    <source>
        <strain evidence="1 2">SGP1</strain>
    </source>
</reference>
<accession>A0AB94IXX8</accession>
<gene>
    <name evidence="1" type="ORF">SY1_16180</name>
</gene>
<dbReference type="KEGG" id="sbr:SY1_16180"/>
<dbReference type="AlphaFoldDB" id="A0AB94IXX8"/>
<reference evidence="2" key="1">
    <citation type="submission" date="2010-03" db="EMBL/GenBank/DDBJ databases">
        <title>The genome sequence of Synergistetes sp. SGP1.</title>
        <authorList>
            <consortium name="metaHIT consortium -- http://www.metahit.eu/"/>
            <person name="Pajon A."/>
            <person name="Turner K."/>
            <person name="Parkhill J."/>
            <person name="Wade W."/>
            <person name="Vartoukian S."/>
        </authorList>
    </citation>
    <scope>NUCLEOTIDE SEQUENCE [LARGE SCALE GENOMIC DNA]</scope>
    <source>
        <strain evidence="2">SGP1</strain>
    </source>
</reference>
<sequence>MSRRELLEHIAAVSGTFWIEDGWEPWERMNDWPELELLSAFDFLRPELSEEERGILDGWIEKYAGWREQGIFFQRYRETKGSRFTWKKYRERMEEEFGRLIPRSHWWFWPDDKRGES</sequence>
<proteinExistence type="predicted"/>
<dbReference type="EMBL" id="FP929056">
    <property type="protein sequence ID" value="CBL28598.1"/>
    <property type="molecule type" value="Genomic_DNA"/>
</dbReference>
<protein>
    <submittedName>
        <fullName evidence="1">Uncharacterized protein</fullName>
    </submittedName>
</protein>
<name>A0AB94IXX8_9BACT</name>
<dbReference type="Proteomes" id="UP000008957">
    <property type="component" value="Chromosome"/>
</dbReference>
<evidence type="ECO:0000313" key="1">
    <source>
        <dbReference type="EMBL" id="CBL28598.1"/>
    </source>
</evidence>